<dbReference type="SUPFAM" id="SSF52540">
    <property type="entry name" value="P-loop containing nucleoside triphosphate hydrolases"/>
    <property type="match status" value="1"/>
</dbReference>
<feature type="domain" description="Tr-type G" evidence="9">
    <location>
        <begin position="11"/>
        <end position="190"/>
    </location>
</feature>
<dbReference type="Gene3D" id="3.40.50.10050">
    <property type="entry name" value="Translation initiation factor IF- 2, domain 3"/>
    <property type="match status" value="1"/>
</dbReference>
<dbReference type="GO" id="GO:0003924">
    <property type="term" value="F:GTPase activity"/>
    <property type="evidence" value="ECO:0007669"/>
    <property type="project" value="InterPro"/>
</dbReference>
<dbReference type="InterPro" id="IPR000178">
    <property type="entry name" value="TF_IF2_bacterial-like"/>
</dbReference>
<dbReference type="InterPro" id="IPR027417">
    <property type="entry name" value="P-loop_NTPase"/>
</dbReference>
<sequence>MVKEKTKNLITRPPVAVVLGHVDSGKTSILDCIRKTHVAEKETGGITQHIGAYQIEVGNPPSPKATEGQRKITFIDTPGHEAFSAMRSRGAKVADIAILVVDCCKGVQAQTKEAILKIKEAGIPVIIALNKIDRPEVNPEKAKRDLSKEGVLVESLGGKVPSVAVSAKTGQGIEDLLELISLVAEMEDLKADVTKSAEGAVIESYLDSQRGPIATLILTNGILKKGDILGTPSTFGKIKSFENFQGLSIEKALPSDPVIVTGFGDVPRVGENFKVFSDLEEAKNYLKVSEKKLPEVLKLNPEQKVLNLILKTDVLGSIEAIEEVLKTLPQEKIVLRILKSEVGQISESDVKLAKAHPAAGYPAVILGFRVKTSRVAQELAEREKVKIMNFDVIYDFVEGVRKFMGRISEPELIRQDLGKVKISAIFLVEKNRQIIGGKVIEGEVKKGTQIEVLRNEELVGKGKLINLQRDKKDIDRVIKDQECGILFEGDVKIEEGDVLVIYIEERRKGEL</sequence>
<dbReference type="Pfam" id="PF22042">
    <property type="entry name" value="EF-G_D2"/>
    <property type="match status" value="1"/>
</dbReference>
<dbReference type="FunFam" id="2.40.30.10:FF:000008">
    <property type="entry name" value="Translation initiation factor IF-2"/>
    <property type="match status" value="1"/>
</dbReference>
<gene>
    <name evidence="10" type="primary">infB</name>
    <name evidence="10" type="ORF">COX33_00620</name>
</gene>
<dbReference type="SUPFAM" id="SSF50447">
    <property type="entry name" value="Translation proteins"/>
    <property type="match status" value="2"/>
</dbReference>
<dbReference type="Pfam" id="PF11987">
    <property type="entry name" value="IF-2"/>
    <property type="match status" value="1"/>
</dbReference>
<proteinExistence type="inferred from homology"/>
<keyword evidence="3 8" id="KW-0396">Initiation factor</keyword>
<evidence type="ECO:0000256" key="7">
    <source>
        <dbReference type="NCBIfam" id="TIGR00487"/>
    </source>
</evidence>
<dbReference type="GO" id="GO:0003743">
    <property type="term" value="F:translation initiation factor activity"/>
    <property type="evidence" value="ECO:0007669"/>
    <property type="project" value="UniProtKB-UniRule"/>
</dbReference>
<evidence type="ECO:0000259" key="9">
    <source>
        <dbReference type="PROSITE" id="PS51722"/>
    </source>
</evidence>
<dbReference type="Gene3D" id="3.40.50.300">
    <property type="entry name" value="P-loop containing nucleotide triphosphate hydrolases"/>
    <property type="match status" value="1"/>
</dbReference>
<evidence type="ECO:0000256" key="4">
    <source>
        <dbReference type="ARBA" id="ARBA00022741"/>
    </source>
</evidence>
<dbReference type="GO" id="GO:0005737">
    <property type="term" value="C:cytoplasm"/>
    <property type="evidence" value="ECO:0007669"/>
    <property type="project" value="UniProtKB-UniRule"/>
</dbReference>
<evidence type="ECO:0000256" key="2">
    <source>
        <dbReference type="ARBA" id="ARBA00020675"/>
    </source>
</evidence>
<dbReference type="InterPro" id="IPR009000">
    <property type="entry name" value="Transl_B-barrel_sf"/>
</dbReference>
<dbReference type="SUPFAM" id="SSF52156">
    <property type="entry name" value="Initiation factor IF2/eIF5b, domain 3"/>
    <property type="match status" value="1"/>
</dbReference>
<comment type="caution">
    <text evidence="10">The sequence shown here is derived from an EMBL/GenBank/DDBJ whole genome shotgun (WGS) entry which is preliminary data.</text>
</comment>
<dbReference type="Gene3D" id="2.40.30.10">
    <property type="entry name" value="Translation factors"/>
    <property type="match status" value="2"/>
</dbReference>
<dbReference type="FunFam" id="3.40.50.300:FF:000019">
    <property type="entry name" value="Translation initiation factor IF-2"/>
    <property type="match status" value="1"/>
</dbReference>
<dbReference type="FunFam" id="3.40.50.10050:FF:000001">
    <property type="entry name" value="Translation initiation factor IF-2"/>
    <property type="match status" value="1"/>
</dbReference>
<protein>
    <recommendedName>
        <fullName evidence="2 7">Translation initiation factor IF-2</fullName>
    </recommendedName>
</protein>
<dbReference type="PANTHER" id="PTHR43381">
    <property type="entry name" value="TRANSLATION INITIATION FACTOR IF-2-RELATED"/>
    <property type="match status" value="1"/>
</dbReference>
<dbReference type="InterPro" id="IPR000795">
    <property type="entry name" value="T_Tr_GTP-bd_dom"/>
</dbReference>
<dbReference type="GO" id="GO:0005525">
    <property type="term" value="F:GTP binding"/>
    <property type="evidence" value="ECO:0007669"/>
    <property type="project" value="UniProtKB-KW"/>
</dbReference>
<dbReference type="InterPro" id="IPR053905">
    <property type="entry name" value="EF-G-like_DII"/>
</dbReference>
<dbReference type="EMBL" id="PCRR01000016">
    <property type="protein sequence ID" value="PIP24665.1"/>
    <property type="molecule type" value="Genomic_DNA"/>
</dbReference>
<dbReference type="Proteomes" id="UP000237258">
    <property type="component" value="Unassembled WGS sequence"/>
</dbReference>
<evidence type="ECO:0000256" key="1">
    <source>
        <dbReference type="ARBA" id="ARBA00007733"/>
    </source>
</evidence>
<comment type="similarity">
    <text evidence="1 8">Belongs to the TRAFAC class translation factor GTPase superfamily. Classic translation factor GTPase family. IF-2 subfamily.</text>
</comment>
<dbReference type="AlphaFoldDB" id="A0A2G9YZI4"/>
<dbReference type="PANTHER" id="PTHR43381:SF4">
    <property type="entry name" value="EUKARYOTIC TRANSLATION INITIATION FACTOR 5B"/>
    <property type="match status" value="1"/>
</dbReference>
<dbReference type="InterPro" id="IPR005225">
    <property type="entry name" value="Small_GTP-bd"/>
</dbReference>
<dbReference type="PROSITE" id="PS51722">
    <property type="entry name" value="G_TR_2"/>
    <property type="match status" value="1"/>
</dbReference>
<keyword evidence="5 8" id="KW-0648">Protein biosynthesis</keyword>
<evidence type="ECO:0000313" key="11">
    <source>
        <dbReference type="Proteomes" id="UP000237258"/>
    </source>
</evidence>
<dbReference type="InterPro" id="IPR023115">
    <property type="entry name" value="TIF_IF2_dom3"/>
</dbReference>
<keyword evidence="6" id="KW-0342">GTP-binding</keyword>
<dbReference type="NCBIfam" id="TIGR00487">
    <property type="entry name" value="IF-2"/>
    <property type="match status" value="1"/>
</dbReference>
<comment type="function">
    <text evidence="8">One of the essential components for the initiation of protein synthesis. Protects formylmethionyl-tRNA from spontaneous hydrolysis and promotes its binding to the 30S ribosomal subunits. Also involved in the hydrolysis of GTP during the formation of the 70S ribosomal complex.</text>
</comment>
<dbReference type="NCBIfam" id="TIGR00231">
    <property type="entry name" value="small_GTP"/>
    <property type="match status" value="1"/>
</dbReference>
<dbReference type="PRINTS" id="PR00315">
    <property type="entry name" value="ELONGATNFCT"/>
</dbReference>
<name>A0A2G9YZI4_9BACT</name>
<accession>A0A2G9YZI4</accession>
<dbReference type="InterPro" id="IPR015760">
    <property type="entry name" value="TIF_IF2"/>
</dbReference>
<dbReference type="InterPro" id="IPR036925">
    <property type="entry name" value="TIF_IF2_dom3_sf"/>
</dbReference>
<dbReference type="Pfam" id="PF00009">
    <property type="entry name" value="GTP_EFTU"/>
    <property type="match status" value="1"/>
</dbReference>
<dbReference type="CDD" id="cd01887">
    <property type="entry name" value="IF2_eIF5B"/>
    <property type="match status" value="1"/>
</dbReference>
<evidence type="ECO:0000256" key="5">
    <source>
        <dbReference type="ARBA" id="ARBA00022917"/>
    </source>
</evidence>
<keyword evidence="4" id="KW-0547">Nucleotide-binding</keyword>
<evidence type="ECO:0000313" key="10">
    <source>
        <dbReference type="EMBL" id="PIP24665.1"/>
    </source>
</evidence>
<evidence type="ECO:0000256" key="3">
    <source>
        <dbReference type="ARBA" id="ARBA00022540"/>
    </source>
</evidence>
<organism evidence="10 11">
    <name type="scientific">Candidatus Nealsonbacteria bacterium CG23_combo_of_CG06-09_8_20_14_all_36_125</name>
    <dbReference type="NCBI Taxonomy" id="1974719"/>
    <lineage>
        <taxon>Bacteria</taxon>
        <taxon>Candidatus Nealsoniibacteriota</taxon>
    </lineage>
</organism>
<evidence type="ECO:0000256" key="8">
    <source>
        <dbReference type="RuleBase" id="RU000644"/>
    </source>
</evidence>
<evidence type="ECO:0000256" key="6">
    <source>
        <dbReference type="ARBA" id="ARBA00023134"/>
    </source>
</evidence>
<reference evidence="10 11" key="1">
    <citation type="submission" date="2017-09" db="EMBL/GenBank/DDBJ databases">
        <title>Depth-based differentiation of microbial function through sediment-hosted aquifers and enrichment of novel symbionts in the deep terrestrial subsurface.</title>
        <authorList>
            <person name="Probst A.J."/>
            <person name="Ladd B."/>
            <person name="Jarett J.K."/>
            <person name="Geller-Mcgrath D.E."/>
            <person name="Sieber C.M."/>
            <person name="Emerson J.B."/>
            <person name="Anantharaman K."/>
            <person name="Thomas B.C."/>
            <person name="Malmstrom R."/>
            <person name="Stieglmeier M."/>
            <person name="Klingl A."/>
            <person name="Woyke T."/>
            <person name="Ryan C.M."/>
            <person name="Banfield J.F."/>
        </authorList>
    </citation>
    <scope>NUCLEOTIDE SEQUENCE [LARGE SCALE GENOMIC DNA]</scope>
    <source>
        <strain evidence="10">CG23_combo_of_CG06-09_8_20_14_all_36_125</strain>
    </source>
</reference>